<protein>
    <submittedName>
        <fullName evidence="2">Uncharacterized protein</fullName>
    </submittedName>
</protein>
<organism evidence="2 3">
    <name type="scientific">Kitasatospora putterlickiae</name>
    <dbReference type="NCBI Taxonomy" id="221725"/>
    <lineage>
        <taxon>Bacteria</taxon>
        <taxon>Bacillati</taxon>
        <taxon>Actinomycetota</taxon>
        <taxon>Actinomycetes</taxon>
        <taxon>Kitasatosporales</taxon>
        <taxon>Streptomycetaceae</taxon>
        <taxon>Kitasatospora</taxon>
    </lineage>
</organism>
<keyword evidence="3" id="KW-1185">Reference proteome</keyword>
<evidence type="ECO:0000313" key="3">
    <source>
        <dbReference type="Proteomes" id="UP001499863"/>
    </source>
</evidence>
<dbReference type="EMBL" id="BAAAKJ010000018">
    <property type="protein sequence ID" value="GAA1383333.1"/>
    <property type="molecule type" value="Genomic_DNA"/>
</dbReference>
<dbReference type="RefSeq" id="WP_344324458.1">
    <property type="nucleotide sequence ID" value="NZ_BAAAKJ010000018.1"/>
</dbReference>
<accession>A0ABP4I7Q2</accession>
<sequence>MKRFAAVLAGTAALAALTGVQTASANPVGVTVCGTPGVPNHVTVKACININQGHVYAFGRATPYSATWQDQQVSFQLTTIGITNPALGTVYPTVLIEANGPSQEIGSVTGDVPCGSQVTATFTVTQPGWYPSSSTVSTVVNDC</sequence>
<evidence type="ECO:0000313" key="2">
    <source>
        <dbReference type="EMBL" id="GAA1383333.1"/>
    </source>
</evidence>
<comment type="caution">
    <text evidence="2">The sequence shown here is derived from an EMBL/GenBank/DDBJ whole genome shotgun (WGS) entry which is preliminary data.</text>
</comment>
<dbReference type="Proteomes" id="UP001499863">
    <property type="component" value="Unassembled WGS sequence"/>
</dbReference>
<name>A0ABP4I7Q2_9ACTN</name>
<gene>
    <name evidence="2" type="ORF">GCM10009639_03490</name>
</gene>
<keyword evidence="1" id="KW-0732">Signal</keyword>
<evidence type="ECO:0000256" key="1">
    <source>
        <dbReference type="SAM" id="SignalP"/>
    </source>
</evidence>
<feature type="chain" id="PRO_5046806321" evidence="1">
    <location>
        <begin position="26"/>
        <end position="143"/>
    </location>
</feature>
<feature type="signal peptide" evidence="1">
    <location>
        <begin position="1"/>
        <end position="25"/>
    </location>
</feature>
<proteinExistence type="predicted"/>
<reference evidence="3" key="1">
    <citation type="journal article" date="2019" name="Int. J. Syst. Evol. Microbiol.">
        <title>The Global Catalogue of Microorganisms (GCM) 10K type strain sequencing project: providing services to taxonomists for standard genome sequencing and annotation.</title>
        <authorList>
            <consortium name="The Broad Institute Genomics Platform"/>
            <consortium name="The Broad Institute Genome Sequencing Center for Infectious Disease"/>
            <person name="Wu L."/>
            <person name="Ma J."/>
        </authorList>
    </citation>
    <scope>NUCLEOTIDE SEQUENCE [LARGE SCALE GENOMIC DNA]</scope>
    <source>
        <strain evidence="3">JCM 12393</strain>
    </source>
</reference>